<protein>
    <submittedName>
        <fullName evidence="1">Uncharacterized protein</fullName>
    </submittedName>
</protein>
<dbReference type="AlphaFoldDB" id="U5CSY8"/>
<reference evidence="1 2" key="1">
    <citation type="journal article" date="2013" name="Genome Announc.">
        <title>Draft Genome Sequence of an Anaerobic and Extremophilic Bacterium, Caldanaerobacter yonseiensis, Isolated from a Geothermal Hot Stream.</title>
        <authorList>
            <person name="Lee S.J."/>
            <person name="Lee Y.J."/>
            <person name="Park G.S."/>
            <person name="Kim B.C."/>
            <person name="Lee S.J."/>
            <person name="Shin J.H."/>
            <person name="Lee D.W."/>
        </authorList>
    </citation>
    <scope>NUCLEOTIDE SEQUENCE [LARGE SCALE GENOMIC DNA]</scope>
    <source>
        <strain evidence="1 2">KB-1</strain>
    </source>
</reference>
<evidence type="ECO:0000313" key="1">
    <source>
        <dbReference type="EMBL" id="ERM92066.1"/>
    </source>
</evidence>
<sequence>VEWGKKKNINAGSYKLTKKQIKEAVRRVKTSTNEKINNITVLNIGKVTPIYRVLRALKYAQVI</sequence>
<feature type="non-terminal residue" evidence="1">
    <location>
        <position position="1"/>
    </location>
</feature>
<organism evidence="1 2">
    <name type="scientific">Caldanaerobacter subterraneus subsp. yonseiensis KB-1</name>
    <dbReference type="NCBI Taxonomy" id="1388761"/>
    <lineage>
        <taxon>Bacteria</taxon>
        <taxon>Bacillati</taxon>
        <taxon>Bacillota</taxon>
        <taxon>Clostridia</taxon>
        <taxon>Thermoanaerobacterales</taxon>
        <taxon>Thermoanaerobacteraceae</taxon>
        <taxon>Caldanaerobacter</taxon>
    </lineage>
</organism>
<accession>U5CSY8</accession>
<gene>
    <name evidence="1" type="ORF">O163_07105</name>
</gene>
<comment type="caution">
    <text evidence="1">The sequence shown here is derived from an EMBL/GenBank/DDBJ whole genome shotgun (WGS) entry which is preliminary data.</text>
</comment>
<dbReference type="Proteomes" id="UP000016856">
    <property type="component" value="Unassembled WGS sequence"/>
</dbReference>
<evidence type="ECO:0000313" key="2">
    <source>
        <dbReference type="Proteomes" id="UP000016856"/>
    </source>
</evidence>
<proteinExistence type="predicted"/>
<name>U5CSY8_CALSX</name>
<dbReference type="EMBL" id="AXDC01000016">
    <property type="protein sequence ID" value="ERM92066.1"/>
    <property type="molecule type" value="Genomic_DNA"/>
</dbReference>